<evidence type="ECO:0000259" key="5">
    <source>
        <dbReference type="Pfam" id="PF08626"/>
    </source>
</evidence>
<dbReference type="InterPro" id="IPR058565">
    <property type="entry name" value="Ig_TRAPPC9_Trs120_1st"/>
</dbReference>
<evidence type="ECO:0000313" key="9">
    <source>
        <dbReference type="Proteomes" id="UP000005408"/>
    </source>
</evidence>
<comment type="subcellular location">
    <subcellularLocation>
        <location evidence="1">Golgi apparatus</location>
    </subcellularLocation>
</comment>
<feature type="domain" description="Trs120/TRAPPC9 TPR region" evidence="6">
    <location>
        <begin position="537"/>
        <end position="668"/>
    </location>
</feature>
<dbReference type="GO" id="GO:0005802">
    <property type="term" value="C:trans-Golgi network"/>
    <property type="evidence" value="ECO:0007669"/>
    <property type="project" value="TreeGrafter"/>
</dbReference>
<dbReference type="OrthoDB" id="27962at2759"/>
<feature type="domain" description="Trs120/TRAPPC9 first Ig-like" evidence="7">
    <location>
        <begin position="717"/>
        <end position="827"/>
    </location>
</feature>
<dbReference type="Pfam" id="PF26251">
    <property type="entry name" value="TPR_TRAPPC9-Trs120"/>
    <property type="match status" value="1"/>
</dbReference>
<name>A0A8W8NGJ2_MAGGI</name>
<keyword evidence="9" id="KW-1185">Reference proteome</keyword>
<proteinExistence type="inferred from homology"/>
<dbReference type="Proteomes" id="UP000005408">
    <property type="component" value="Unassembled WGS sequence"/>
</dbReference>
<dbReference type="PANTHER" id="PTHR21512:SF5">
    <property type="entry name" value="TRAFFICKING PROTEIN PARTICLE COMPLEX SUBUNIT 9"/>
    <property type="match status" value="1"/>
</dbReference>
<evidence type="ECO:0000256" key="1">
    <source>
        <dbReference type="ARBA" id="ARBA00004555"/>
    </source>
</evidence>
<evidence type="ECO:0000259" key="7">
    <source>
        <dbReference type="Pfam" id="PF26254"/>
    </source>
</evidence>
<evidence type="ECO:0000256" key="3">
    <source>
        <dbReference type="ARBA" id="ARBA00023034"/>
    </source>
</evidence>
<organism evidence="8 9">
    <name type="scientific">Magallana gigas</name>
    <name type="common">Pacific oyster</name>
    <name type="synonym">Crassostrea gigas</name>
    <dbReference type="NCBI Taxonomy" id="29159"/>
    <lineage>
        <taxon>Eukaryota</taxon>
        <taxon>Metazoa</taxon>
        <taxon>Spiralia</taxon>
        <taxon>Lophotrochozoa</taxon>
        <taxon>Mollusca</taxon>
        <taxon>Bivalvia</taxon>
        <taxon>Autobranchia</taxon>
        <taxon>Pteriomorphia</taxon>
        <taxon>Ostreida</taxon>
        <taxon>Ostreoidea</taxon>
        <taxon>Ostreidae</taxon>
        <taxon>Magallana</taxon>
    </lineage>
</organism>
<feature type="compositionally biased region" description="Polar residues" evidence="4">
    <location>
        <begin position="204"/>
        <end position="214"/>
    </location>
</feature>
<feature type="domain" description="Trs120/TRAPPC9 N-terminal" evidence="5">
    <location>
        <begin position="118"/>
        <end position="420"/>
    </location>
</feature>
<sequence length="1252" mass="140766">MTCDFVSEYNLLKKSTAGYSNDCLYDVAVLKLLMAPVQSSNLGYMQQTDKPRTMSTIDYGQTAEDHQGLLVLVKHTGQALSQQKFRKVWDRTKKLNSVSIPGQNRNAWVRYKQHYPKENNEWGDFQAHRKVLGLISVGECRTVEEFEDLFDHYKNVKEEYASTLFNSRLIVFGMNRDGTPLEEEMDNPVLSLHSSQDKADSEDSGVTSDISPSDNVAMHEKPLLKETKSDPYGSVSKSSSEGKITFVGKKPLKKQESSPVPVYQYSPISTPPGTPPLQRPHSNSLTKDSTGAEVLFFPSIQDCSDLEEKLKEFIVSLFFVLEGKRLDRSFERHDRIQLLCAPFERKDYVGLDTDTKSFRKKCQGRLRKHLADLCLQAGLPGEAILHYETAIDILRPVNDALWIGACYEGLSSAAVVINYPKSVVLSGLRRNYFSLSSKRGSSMLNEAKLRTGSLNNKTNGMESAPENLSRVAPDPTDIMDKFREALGHYSKFKSAAVIEIELSLKACRVLTMQGKCLQASTFLQNVIYINCNISEEDKILRYCTLSELYADIGFHRKAAFFKRIAAMQCVSSPQATQQNWSCCYSLLIQALDGYNISHNLIERCNGPHSGWPVLQSRVLNELIFSARRMGKIPIAIRNTTFMIHFLHQFMTLMEKRDISQTLEQLTTQTDDGNCQSLALDNGMILPPVPLTTIPYVKSFKLIRMRPHLEPVKLKRYGESTNSGPFIFTPLNLGMSRNDKDDGKMDFGLVARDVCEVQLQVYNPLPDELKVTQMGLIVEGVELEPYPCNPSIPAETGPYLVKLLCRPKSEGELHIIGYFTKVMGVKSQCRLKDLDQLNFDKIKVSVVPPLPQIMLTTSLPKADNFLSGDNSEYVVTSGTTVLYAGQSMECLVTLQNTSLQPVEHVDAEVICKIEEKDYLGQVFQWSMENIQSQLPLQPNGIMCFTLCINGVSDFLSDNVDLETADQCVECLLRVEYSGGDGLQAGHCRQCAVNLSVDICPSVIIQVWDALPAERCDHCYLIFDLLNASGHDLSIQHSNQESVSILPGHTERIAVEIERCDFPSLPDMTYLRNRIKQSKNTNHYSTYLNQFVDIRWKIPSLKASGKLSIDYIEWSEEQLRQIQISPIEWEVKLNGSFFPQKGALEWSVLDCLDVVASVTVNTEESCNRSALLYITCHQDDDDCDNVSVLGVNTAFFETVKQGQSLLINPAFLIHCGGIYTIDIKCVVISSEEVEETFHYHPVKLHVIEIADSAF</sequence>
<keyword evidence="3" id="KW-0333">Golgi apparatus</keyword>
<accession>A0A8W8NGJ2</accession>
<dbReference type="InterPro" id="IPR013935">
    <property type="entry name" value="Trs120_TRAPPC9"/>
</dbReference>
<evidence type="ECO:0000259" key="6">
    <source>
        <dbReference type="Pfam" id="PF26251"/>
    </source>
</evidence>
<evidence type="ECO:0000256" key="4">
    <source>
        <dbReference type="SAM" id="MobiDB-lite"/>
    </source>
</evidence>
<dbReference type="Pfam" id="PF08626">
    <property type="entry name" value="TRAPPC9-Trs120"/>
    <property type="match status" value="1"/>
</dbReference>
<dbReference type="AlphaFoldDB" id="A0A8W8NGJ2"/>
<dbReference type="EnsemblMetazoa" id="G5191.1">
    <property type="protein sequence ID" value="G5191.1:cds"/>
    <property type="gene ID" value="G5191"/>
</dbReference>
<dbReference type="PANTHER" id="PTHR21512">
    <property type="entry name" value="TRAFFICKING PROTEIN PARTICLE COMPLEX SUBUNIT 9"/>
    <property type="match status" value="1"/>
</dbReference>
<reference evidence="8" key="1">
    <citation type="submission" date="2022-08" db="UniProtKB">
        <authorList>
            <consortium name="EnsemblMetazoa"/>
        </authorList>
    </citation>
    <scope>IDENTIFICATION</scope>
    <source>
        <strain evidence="8">05x7-T-G4-1.051#20</strain>
    </source>
</reference>
<protein>
    <recommendedName>
        <fullName evidence="10">Trafficking protein particle complex subunit 9</fullName>
    </recommendedName>
</protein>
<feature type="compositionally biased region" description="Basic and acidic residues" evidence="4">
    <location>
        <begin position="217"/>
        <end position="229"/>
    </location>
</feature>
<dbReference type="InterPro" id="IPR058564">
    <property type="entry name" value="TPR_TRAPPC9_Trs120"/>
</dbReference>
<dbReference type="InterPro" id="IPR058563">
    <property type="entry name" value="Trs120_TRAPPC9_N"/>
</dbReference>
<evidence type="ECO:0000313" key="8">
    <source>
        <dbReference type="EnsemblMetazoa" id="G5191.1:cds"/>
    </source>
</evidence>
<comment type="similarity">
    <text evidence="2">Belongs to the NIBP family.</text>
</comment>
<dbReference type="Pfam" id="PF26254">
    <property type="entry name" value="Ig_TRAPPC9-Trs120_1st"/>
    <property type="match status" value="1"/>
</dbReference>
<evidence type="ECO:0000256" key="2">
    <source>
        <dbReference type="ARBA" id="ARBA00008459"/>
    </source>
</evidence>
<feature type="region of interest" description="Disordered" evidence="4">
    <location>
        <begin position="191"/>
        <end position="285"/>
    </location>
</feature>
<feature type="compositionally biased region" description="Pro residues" evidence="4">
    <location>
        <begin position="269"/>
        <end position="278"/>
    </location>
</feature>
<evidence type="ECO:0008006" key="10">
    <source>
        <dbReference type="Google" id="ProtNLM"/>
    </source>
</evidence>
<dbReference type="OMA" id="HHSCLLV"/>